<sequence length="165" mass="18784">MNKLYELLGNLRDLHAALLTLAVEKKEVLIVGNTDGLVRIMQKEQKLVKAIEAVETARIQCIEKLLSERSYPITVKTLDDLIKMTTSAEEKSQLSAHREELLRIVSELRAVNDLNQQLLEQSLSFVEMSLDFITAPPEDDYIYHKPNGQMSGGYTQYQSYLNKKA</sequence>
<dbReference type="OrthoDB" id="2660802at2"/>
<evidence type="ECO:0000313" key="2">
    <source>
        <dbReference type="EMBL" id="RNB92687.1"/>
    </source>
</evidence>
<gene>
    <name evidence="2" type="ORF">EDM56_00465</name>
</gene>
<keyword evidence="2" id="KW-0969">Cilium</keyword>
<protein>
    <submittedName>
        <fullName evidence="2">Flagellar protein FlgN</fullName>
    </submittedName>
</protein>
<dbReference type="InterPro" id="IPR007809">
    <property type="entry name" value="FlgN-like"/>
</dbReference>
<evidence type="ECO:0000313" key="3">
    <source>
        <dbReference type="Proteomes" id="UP000271031"/>
    </source>
</evidence>
<dbReference type="Pfam" id="PF05130">
    <property type="entry name" value="FlgN"/>
    <property type="match status" value="1"/>
</dbReference>
<keyword evidence="1" id="KW-1005">Bacterial flagellum biogenesis</keyword>
<dbReference type="GO" id="GO:0044780">
    <property type="term" value="P:bacterial-type flagellum assembly"/>
    <property type="evidence" value="ECO:0007669"/>
    <property type="project" value="InterPro"/>
</dbReference>
<keyword evidence="2" id="KW-0966">Cell projection</keyword>
<evidence type="ECO:0000256" key="1">
    <source>
        <dbReference type="ARBA" id="ARBA00022795"/>
    </source>
</evidence>
<reference evidence="2 3" key="1">
    <citation type="submission" date="2018-10" db="EMBL/GenBank/DDBJ databases">
        <title>Phylogenomics of Brevibacillus.</title>
        <authorList>
            <person name="Dunlap C."/>
        </authorList>
    </citation>
    <scope>NUCLEOTIDE SEQUENCE [LARGE SCALE GENOMIC DNA]</scope>
    <source>
        <strain evidence="2 3">JCM 15716</strain>
    </source>
</reference>
<dbReference type="Gene3D" id="1.20.58.300">
    <property type="entry name" value="FlgN-like"/>
    <property type="match status" value="1"/>
</dbReference>
<organism evidence="2 3">
    <name type="scientific">Brevibacillus fluminis</name>
    <dbReference type="NCBI Taxonomy" id="511487"/>
    <lineage>
        <taxon>Bacteria</taxon>
        <taxon>Bacillati</taxon>
        <taxon>Bacillota</taxon>
        <taxon>Bacilli</taxon>
        <taxon>Bacillales</taxon>
        <taxon>Paenibacillaceae</taxon>
        <taxon>Brevibacillus</taxon>
    </lineage>
</organism>
<dbReference type="Proteomes" id="UP000271031">
    <property type="component" value="Unassembled WGS sequence"/>
</dbReference>
<dbReference type="InterPro" id="IPR036679">
    <property type="entry name" value="FlgN-like_sf"/>
</dbReference>
<name>A0A3M8E0B9_9BACL</name>
<keyword evidence="3" id="KW-1185">Reference proteome</keyword>
<comment type="caution">
    <text evidence="2">The sequence shown here is derived from an EMBL/GenBank/DDBJ whole genome shotgun (WGS) entry which is preliminary data.</text>
</comment>
<dbReference type="SUPFAM" id="SSF140566">
    <property type="entry name" value="FlgN-like"/>
    <property type="match status" value="1"/>
</dbReference>
<dbReference type="EMBL" id="RHHQ01000002">
    <property type="protein sequence ID" value="RNB92687.1"/>
    <property type="molecule type" value="Genomic_DNA"/>
</dbReference>
<accession>A0A3M8E0B9</accession>
<proteinExistence type="predicted"/>
<dbReference type="AlphaFoldDB" id="A0A3M8E0B9"/>
<keyword evidence="2" id="KW-0282">Flagellum</keyword>